<keyword evidence="11 12" id="KW-0407">Ion channel</keyword>
<dbReference type="EMBL" id="JBBCAQ010000006">
    <property type="protein sequence ID" value="KAK7603681.1"/>
    <property type="molecule type" value="Genomic_DNA"/>
</dbReference>
<dbReference type="GO" id="GO:0005243">
    <property type="term" value="F:gap junction channel activity"/>
    <property type="evidence" value="ECO:0007669"/>
    <property type="project" value="TreeGrafter"/>
</dbReference>
<dbReference type="GO" id="GO:0034220">
    <property type="term" value="P:monoatomic ion transmembrane transport"/>
    <property type="evidence" value="ECO:0007669"/>
    <property type="project" value="UniProtKB-KW"/>
</dbReference>
<dbReference type="InterPro" id="IPR000990">
    <property type="entry name" value="Innexin"/>
</dbReference>
<dbReference type="PRINTS" id="PR01262">
    <property type="entry name" value="INNEXIN"/>
</dbReference>
<keyword evidence="6" id="KW-0303">Gap junction</keyword>
<keyword evidence="5 12" id="KW-0812">Transmembrane</keyword>
<evidence type="ECO:0000313" key="13">
    <source>
        <dbReference type="EMBL" id="KAK7603681.1"/>
    </source>
</evidence>
<keyword evidence="3 12" id="KW-0813">Transport</keyword>
<evidence type="ECO:0000256" key="11">
    <source>
        <dbReference type="ARBA" id="ARBA00023303"/>
    </source>
</evidence>
<feature type="transmembrane region" description="Helical" evidence="12">
    <location>
        <begin position="274"/>
        <end position="305"/>
    </location>
</feature>
<dbReference type="GO" id="GO:0007602">
    <property type="term" value="P:phototransduction"/>
    <property type="evidence" value="ECO:0007669"/>
    <property type="project" value="TreeGrafter"/>
</dbReference>
<evidence type="ECO:0000256" key="3">
    <source>
        <dbReference type="ARBA" id="ARBA00022448"/>
    </source>
</evidence>
<dbReference type="Proteomes" id="UP001367676">
    <property type="component" value="Unassembled WGS sequence"/>
</dbReference>
<dbReference type="GO" id="GO:0005921">
    <property type="term" value="C:gap junction"/>
    <property type="evidence" value="ECO:0007669"/>
    <property type="project" value="UniProtKB-SubCell"/>
</dbReference>
<comment type="caution">
    <text evidence="12">Lacks conserved residue(s) required for the propagation of feature annotation.</text>
</comment>
<name>A0AAN9Y942_9HEMI</name>
<keyword evidence="4" id="KW-1003">Cell membrane</keyword>
<sequence>MSVLAMVSAVAGFVKVRYLLDKAVIDNLIFRTHYRVTTAIFFLSCILVTANNLIGDPINCIADGGVPEHVINTFCWITYTFSMPDRMTGQVGTHVAHPGLGPYGPEDRRIFHSYYQWVPFMLFFQGLLFYLPHWIWKNFEDGKIRMITDGIRGSAIAINDERKDRQKRLVNFFVDTLHMHNGYAYAYFFCELLNFINVFLNMIIIDTFLNGTFMTYGMEVIQFHSMDQENRTDPMIEIFPRVTKCTFRKYGPTGTIQTHDALCVLALNILNEKIYIFLWFWLIFLAILSTFALLYSVAVITLPTIRQIILVRRFRFGTPNNVSTLIKKTQIGDFLLLHFLGQNMSMMTFGDLLEELSNKLHIDNMNNMPTAPSTMELNPIYTSDKQKLHKETEA</sequence>
<comment type="similarity">
    <text evidence="12">Belongs to the pannexin family.</text>
</comment>
<evidence type="ECO:0000256" key="10">
    <source>
        <dbReference type="ARBA" id="ARBA00023136"/>
    </source>
</evidence>
<keyword evidence="8 12" id="KW-1133">Transmembrane helix</keyword>
<keyword evidence="14" id="KW-1185">Reference proteome</keyword>
<feature type="transmembrane region" description="Helical" evidence="12">
    <location>
        <begin position="114"/>
        <end position="136"/>
    </location>
</feature>
<keyword evidence="7" id="KW-0965">Cell junction</keyword>
<comment type="subcellular location">
    <subcellularLocation>
        <location evidence="1">Cell junction</location>
        <location evidence="1">Gap junction</location>
    </subcellularLocation>
    <subcellularLocation>
        <location evidence="2 12">Cell membrane</location>
        <topology evidence="2 12">Multi-pass membrane protein</topology>
    </subcellularLocation>
</comment>
<protein>
    <recommendedName>
        <fullName evidence="12">Innexin</fullName>
    </recommendedName>
</protein>
<dbReference type="PROSITE" id="PS51013">
    <property type="entry name" value="PANNEXIN"/>
    <property type="match status" value="1"/>
</dbReference>
<dbReference type="Pfam" id="PF00876">
    <property type="entry name" value="Innexin"/>
    <property type="match status" value="1"/>
</dbReference>
<feature type="transmembrane region" description="Helical" evidence="12">
    <location>
        <begin position="185"/>
        <end position="205"/>
    </location>
</feature>
<organism evidence="13 14">
    <name type="scientific">Parthenolecanium corni</name>
    <dbReference type="NCBI Taxonomy" id="536013"/>
    <lineage>
        <taxon>Eukaryota</taxon>
        <taxon>Metazoa</taxon>
        <taxon>Ecdysozoa</taxon>
        <taxon>Arthropoda</taxon>
        <taxon>Hexapoda</taxon>
        <taxon>Insecta</taxon>
        <taxon>Pterygota</taxon>
        <taxon>Neoptera</taxon>
        <taxon>Paraneoptera</taxon>
        <taxon>Hemiptera</taxon>
        <taxon>Sternorrhyncha</taxon>
        <taxon>Coccoidea</taxon>
        <taxon>Coccidae</taxon>
        <taxon>Parthenolecanium</taxon>
    </lineage>
</organism>
<evidence type="ECO:0000256" key="7">
    <source>
        <dbReference type="ARBA" id="ARBA00022949"/>
    </source>
</evidence>
<evidence type="ECO:0000256" key="9">
    <source>
        <dbReference type="ARBA" id="ARBA00023065"/>
    </source>
</evidence>
<dbReference type="PANTHER" id="PTHR11893:SF37">
    <property type="entry name" value="INNEXIN INX3"/>
    <property type="match status" value="1"/>
</dbReference>
<dbReference type="GO" id="GO:0005886">
    <property type="term" value="C:plasma membrane"/>
    <property type="evidence" value="ECO:0007669"/>
    <property type="project" value="UniProtKB-SubCell"/>
</dbReference>
<evidence type="ECO:0000256" key="5">
    <source>
        <dbReference type="ARBA" id="ARBA00022692"/>
    </source>
</evidence>
<evidence type="ECO:0000256" key="4">
    <source>
        <dbReference type="ARBA" id="ARBA00022475"/>
    </source>
</evidence>
<evidence type="ECO:0000256" key="8">
    <source>
        <dbReference type="ARBA" id="ARBA00022989"/>
    </source>
</evidence>
<keyword evidence="9 12" id="KW-0406">Ion transport</keyword>
<evidence type="ECO:0000256" key="1">
    <source>
        <dbReference type="ARBA" id="ARBA00004610"/>
    </source>
</evidence>
<comment type="function">
    <text evidence="12">Structural component of the gap junctions.</text>
</comment>
<reference evidence="13 14" key="1">
    <citation type="submission" date="2024-03" db="EMBL/GenBank/DDBJ databases">
        <title>Adaptation during the transition from Ophiocordyceps entomopathogen to insect associate is accompanied by gene loss and intensified selection.</title>
        <authorList>
            <person name="Ward C.M."/>
            <person name="Onetto C.A."/>
            <person name="Borneman A.R."/>
        </authorList>
    </citation>
    <scope>NUCLEOTIDE SEQUENCE [LARGE SCALE GENOMIC DNA]</scope>
    <source>
        <strain evidence="13">AWRI1</strain>
        <tissue evidence="13">Single Adult Female</tissue>
    </source>
</reference>
<dbReference type="PANTHER" id="PTHR11893">
    <property type="entry name" value="INNEXIN"/>
    <property type="match status" value="1"/>
</dbReference>
<keyword evidence="10 12" id="KW-0472">Membrane</keyword>
<evidence type="ECO:0000313" key="14">
    <source>
        <dbReference type="Proteomes" id="UP001367676"/>
    </source>
</evidence>
<comment type="caution">
    <text evidence="13">The sequence shown here is derived from an EMBL/GenBank/DDBJ whole genome shotgun (WGS) entry which is preliminary data.</text>
</comment>
<accession>A0AAN9Y942</accession>
<evidence type="ECO:0000256" key="2">
    <source>
        <dbReference type="ARBA" id="ARBA00004651"/>
    </source>
</evidence>
<evidence type="ECO:0000256" key="12">
    <source>
        <dbReference type="RuleBase" id="RU010713"/>
    </source>
</evidence>
<evidence type="ECO:0000256" key="6">
    <source>
        <dbReference type="ARBA" id="ARBA00022868"/>
    </source>
</evidence>
<dbReference type="AlphaFoldDB" id="A0AAN9Y942"/>
<proteinExistence type="inferred from homology"/>
<gene>
    <name evidence="12" type="primary">inx</name>
    <name evidence="13" type="ORF">V9T40_003680</name>
</gene>